<evidence type="ECO:0000256" key="4">
    <source>
        <dbReference type="ARBA" id="ARBA00022695"/>
    </source>
</evidence>
<organism evidence="17 18">
    <name type="scientific">Litchfieldia salsa</name>
    <dbReference type="NCBI Taxonomy" id="930152"/>
    <lineage>
        <taxon>Bacteria</taxon>
        <taxon>Bacillati</taxon>
        <taxon>Bacillota</taxon>
        <taxon>Bacilli</taxon>
        <taxon>Bacillales</taxon>
        <taxon>Bacillaceae</taxon>
        <taxon>Litchfieldia</taxon>
    </lineage>
</organism>
<reference evidence="18" key="1">
    <citation type="submission" date="2016-10" db="EMBL/GenBank/DDBJ databases">
        <authorList>
            <person name="Varghese N."/>
            <person name="Submissions S."/>
        </authorList>
    </citation>
    <scope>NUCLEOTIDE SEQUENCE [LARGE SCALE GENOMIC DNA]</scope>
    <source>
        <strain evidence="18">IBRC-M10078</strain>
    </source>
</reference>
<dbReference type="GO" id="GO:0008270">
    <property type="term" value="F:zinc ion binding"/>
    <property type="evidence" value="ECO:0007669"/>
    <property type="project" value="UniProtKB-UniRule"/>
</dbReference>
<comment type="cofactor">
    <cofactor evidence="12 13 14">
        <name>Zn(2+)</name>
        <dbReference type="ChEBI" id="CHEBI:29105"/>
    </cofactor>
    <text evidence="12 13 14">Binds 1 zinc ion per monomer.</text>
</comment>
<dbReference type="InterPro" id="IPR006171">
    <property type="entry name" value="TOPRIM_dom"/>
</dbReference>
<dbReference type="EC" id="2.7.7.101" evidence="12"/>
<proteinExistence type="inferred from homology"/>
<evidence type="ECO:0000313" key="17">
    <source>
        <dbReference type="EMBL" id="SDP75364.1"/>
    </source>
</evidence>
<dbReference type="GO" id="GO:0000428">
    <property type="term" value="C:DNA-directed RNA polymerase complex"/>
    <property type="evidence" value="ECO:0007669"/>
    <property type="project" value="UniProtKB-KW"/>
</dbReference>
<keyword evidence="10 12" id="KW-0238">DNA-binding</keyword>
<evidence type="ECO:0000256" key="7">
    <source>
        <dbReference type="ARBA" id="ARBA00022771"/>
    </source>
</evidence>
<dbReference type="GO" id="GO:0006269">
    <property type="term" value="P:DNA replication, synthesis of primer"/>
    <property type="evidence" value="ECO:0007669"/>
    <property type="project" value="UniProtKB-UniRule"/>
</dbReference>
<evidence type="ECO:0000256" key="1">
    <source>
        <dbReference type="ARBA" id="ARBA00022478"/>
    </source>
</evidence>
<dbReference type="PANTHER" id="PTHR30313">
    <property type="entry name" value="DNA PRIMASE"/>
    <property type="match status" value="1"/>
</dbReference>
<evidence type="ECO:0000256" key="6">
    <source>
        <dbReference type="ARBA" id="ARBA00022723"/>
    </source>
</evidence>
<dbReference type="Gene3D" id="3.40.1360.10">
    <property type="match status" value="1"/>
</dbReference>
<dbReference type="InterPro" id="IPR034151">
    <property type="entry name" value="TOPRIM_DnaG_bac"/>
</dbReference>
<dbReference type="SUPFAM" id="SSF57783">
    <property type="entry name" value="Zinc beta-ribbon"/>
    <property type="match status" value="1"/>
</dbReference>
<dbReference type="GO" id="GO:0003899">
    <property type="term" value="F:DNA-directed RNA polymerase activity"/>
    <property type="evidence" value="ECO:0007669"/>
    <property type="project" value="UniProtKB-UniRule"/>
</dbReference>
<dbReference type="Proteomes" id="UP000199159">
    <property type="component" value="Unassembled WGS sequence"/>
</dbReference>
<dbReference type="InterPro" id="IPR006295">
    <property type="entry name" value="DNA_primase_DnaG"/>
</dbReference>
<gene>
    <name evidence="12" type="primary">dnaG</name>
    <name evidence="17" type="ORF">SAMN05216565_106133</name>
</gene>
<dbReference type="InterPro" id="IPR036185">
    <property type="entry name" value="DNA_heli_DnaB-like_N_sf"/>
</dbReference>
<keyword evidence="11 12" id="KW-0804">Transcription</keyword>
<dbReference type="InterPro" id="IPR037068">
    <property type="entry name" value="DNA_primase_core_N_sf"/>
</dbReference>
<evidence type="ECO:0000313" key="18">
    <source>
        <dbReference type="Proteomes" id="UP000199159"/>
    </source>
</evidence>
<comment type="domain">
    <text evidence="12">Contains an N-terminal zinc-binding domain, a central core domain that contains the primase activity, and a C-terminal DnaB-binding domain.</text>
</comment>
<dbReference type="Pfam" id="PF10410">
    <property type="entry name" value="DnaB_bind"/>
    <property type="match status" value="1"/>
</dbReference>
<feature type="compositionally biased region" description="Basic and acidic residues" evidence="15">
    <location>
        <begin position="439"/>
        <end position="451"/>
    </location>
</feature>
<dbReference type="InterPro" id="IPR013264">
    <property type="entry name" value="DNAG_N"/>
</dbReference>
<dbReference type="PROSITE" id="PS50880">
    <property type="entry name" value="TOPRIM"/>
    <property type="match status" value="1"/>
</dbReference>
<dbReference type="InterPro" id="IPR007693">
    <property type="entry name" value="DNA_helicase_DnaB-like_N"/>
</dbReference>
<comment type="subunit">
    <text evidence="12">Monomer. Interacts with DnaB.</text>
</comment>
<evidence type="ECO:0000256" key="13">
    <source>
        <dbReference type="PIRNR" id="PIRNR002811"/>
    </source>
</evidence>
<dbReference type="CDD" id="cd03364">
    <property type="entry name" value="TOPRIM_DnaG_primases"/>
    <property type="match status" value="1"/>
</dbReference>
<dbReference type="InterPro" id="IPR036977">
    <property type="entry name" value="DNA_primase_Znf_CHC2"/>
</dbReference>
<comment type="catalytic activity">
    <reaction evidence="12">
        <text>ssDNA + n NTP = ssDNA/pppN(pN)n-1 hybrid + (n-1) diphosphate.</text>
        <dbReference type="EC" id="2.7.7.101"/>
    </reaction>
</comment>
<dbReference type="GO" id="GO:0005737">
    <property type="term" value="C:cytoplasm"/>
    <property type="evidence" value="ECO:0007669"/>
    <property type="project" value="TreeGrafter"/>
</dbReference>
<keyword evidence="7 12" id="KW-0863">Zinc-finger</keyword>
<dbReference type="Pfam" id="PF00772">
    <property type="entry name" value="DnaB"/>
    <property type="match status" value="1"/>
</dbReference>
<dbReference type="SUPFAM" id="SSF48024">
    <property type="entry name" value="N-terminal domain of DnaB helicase"/>
    <property type="match status" value="1"/>
</dbReference>
<comment type="similarity">
    <text evidence="12 13">Belongs to the DnaG primase family.</text>
</comment>
<dbReference type="HAMAP" id="MF_00974">
    <property type="entry name" value="DNA_primase_DnaG"/>
    <property type="match status" value="1"/>
</dbReference>
<feature type="zinc finger region" description="CHC2-type" evidence="12 14">
    <location>
        <begin position="40"/>
        <end position="64"/>
    </location>
</feature>
<dbReference type="InterPro" id="IPR030846">
    <property type="entry name" value="DnaG_bac"/>
</dbReference>
<evidence type="ECO:0000256" key="14">
    <source>
        <dbReference type="PIRSR" id="PIRSR002811-1"/>
    </source>
</evidence>
<dbReference type="GO" id="GO:0003678">
    <property type="term" value="F:DNA helicase activity"/>
    <property type="evidence" value="ECO:0007669"/>
    <property type="project" value="InterPro"/>
</dbReference>
<keyword evidence="8 12" id="KW-0862">Zinc</keyword>
<evidence type="ECO:0000256" key="9">
    <source>
        <dbReference type="ARBA" id="ARBA00022842"/>
    </source>
</evidence>
<dbReference type="PIRSF" id="PIRSF002811">
    <property type="entry name" value="DnaG"/>
    <property type="match status" value="1"/>
</dbReference>
<dbReference type="OrthoDB" id="9803773at2"/>
<evidence type="ECO:0000256" key="12">
    <source>
        <dbReference type="HAMAP-Rule" id="MF_00974"/>
    </source>
</evidence>
<dbReference type="NCBIfam" id="TIGR01391">
    <property type="entry name" value="dnaG"/>
    <property type="match status" value="1"/>
</dbReference>
<evidence type="ECO:0000256" key="3">
    <source>
        <dbReference type="ARBA" id="ARBA00022679"/>
    </source>
</evidence>
<dbReference type="GO" id="GO:1990077">
    <property type="term" value="C:primosome complex"/>
    <property type="evidence" value="ECO:0007669"/>
    <property type="project" value="UniProtKB-KW"/>
</dbReference>
<keyword evidence="9" id="KW-0460">Magnesium</keyword>
<dbReference type="Pfam" id="PF13155">
    <property type="entry name" value="Toprim_2"/>
    <property type="match status" value="1"/>
</dbReference>
<keyword evidence="1 12" id="KW-0240">DNA-directed RNA polymerase</keyword>
<accession>A0A1H0VAH9</accession>
<evidence type="ECO:0000256" key="15">
    <source>
        <dbReference type="SAM" id="MobiDB-lite"/>
    </source>
</evidence>
<keyword evidence="3 12" id="KW-0808">Transferase</keyword>
<keyword evidence="18" id="KW-1185">Reference proteome</keyword>
<dbReference type="Gene3D" id="6.10.140.360">
    <property type="match status" value="1"/>
</dbReference>
<dbReference type="FunFam" id="3.90.980.10:FF:000001">
    <property type="entry name" value="DNA primase"/>
    <property type="match status" value="1"/>
</dbReference>
<dbReference type="AlphaFoldDB" id="A0A1H0VAH9"/>
<dbReference type="PANTHER" id="PTHR30313:SF2">
    <property type="entry name" value="DNA PRIMASE"/>
    <property type="match status" value="1"/>
</dbReference>
<dbReference type="GO" id="GO:0005524">
    <property type="term" value="F:ATP binding"/>
    <property type="evidence" value="ECO:0007669"/>
    <property type="project" value="InterPro"/>
</dbReference>
<dbReference type="InterPro" id="IPR002694">
    <property type="entry name" value="Znf_CHC2"/>
</dbReference>
<evidence type="ECO:0000256" key="5">
    <source>
        <dbReference type="ARBA" id="ARBA00022705"/>
    </source>
</evidence>
<dbReference type="SMART" id="SM00493">
    <property type="entry name" value="TOPRIM"/>
    <property type="match status" value="1"/>
</dbReference>
<feature type="domain" description="Toprim" evidence="16">
    <location>
        <begin position="264"/>
        <end position="345"/>
    </location>
</feature>
<dbReference type="RefSeq" id="WP_090855098.1">
    <property type="nucleotide sequence ID" value="NZ_FNJU01000006.1"/>
</dbReference>
<protein>
    <recommendedName>
        <fullName evidence="12 13">DNA primase</fullName>
        <ecNumber evidence="12">2.7.7.101</ecNumber>
    </recommendedName>
</protein>
<keyword evidence="6 12" id="KW-0479">Metal-binding</keyword>
<dbReference type="InterPro" id="IPR050219">
    <property type="entry name" value="DnaG_primase"/>
</dbReference>
<dbReference type="Gene3D" id="3.90.580.10">
    <property type="entry name" value="Zinc finger, CHC2-type domain"/>
    <property type="match status" value="1"/>
</dbReference>
<dbReference type="InterPro" id="IPR016136">
    <property type="entry name" value="DNA_helicase_N/primase_C"/>
</dbReference>
<dbReference type="Gene3D" id="1.10.860.10">
    <property type="entry name" value="DNAb Helicase, Chain A"/>
    <property type="match status" value="1"/>
</dbReference>
<evidence type="ECO:0000256" key="11">
    <source>
        <dbReference type="ARBA" id="ARBA00023163"/>
    </source>
</evidence>
<comment type="function">
    <text evidence="12 13">RNA polymerase that catalyzes the synthesis of short RNA molecules used as primers for DNA polymerase during DNA replication.</text>
</comment>
<name>A0A1H0VAH9_9BACI</name>
<dbReference type="Pfam" id="PF01807">
    <property type="entry name" value="Zn_ribbon_DnaG"/>
    <property type="match status" value="1"/>
</dbReference>
<keyword evidence="2 12" id="KW-0639">Primosome</keyword>
<evidence type="ECO:0000256" key="2">
    <source>
        <dbReference type="ARBA" id="ARBA00022515"/>
    </source>
</evidence>
<dbReference type="FunFam" id="3.90.580.10:FF:000001">
    <property type="entry name" value="DNA primase"/>
    <property type="match status" value="1"/>
</dbReference>
<dbReference type="STRING" id="930152.SAMN05216565_106133"/>
<dbReference type="Pfam" id="PF08275">
    <property type="entry name" value="DNAG_N"/>
    <property type="match status" value="1"/>
</dbReference>
<dbReference type="EMBL" id="FNJU01000006">
    <property type="protein sequence ID" value="SDP75364.1"/>
    <property type="molecule type" value="Genomic_DNA"/>
</dbReference>
<dbReference type="InterPro" id="IPR019475">
    <property type="entry name" value="DNA_primase_DnaB-bd"/>
</dbReference>
<keyword evidence="4 12" id="KW-0548">Nucleotidyltransferase</keyword>
<dbReference type="SMART" id="SM00400">
    <property type="entry name" value="ZnF_CHCC"/>
    <property type="match status" value="1"/>
</dbReference>
<dbReference type="Gene3D" id="3.90.980.10">
    <property type="entry name" value="DNA primase, catalytic core, N-terminal domain"/>
    <property type="match status" value="1"/>
</dbReference>
<evidence type="ECO:0000256" key="8">
    <source>
        <dbReference type="ARBA" id="ARBA00022833"/>
    </source>
</evidence>
<sequence length="605" mass="69802">MGNRIPEETIEKIRQSVDIVDVISEYVQLKKQGRNYFGLCPFHGENTPSFSVSAEKQLFQCFGCGAGGNVFSFLMDLKGYSFIEAATTLAEGKDIELPADRTPSSQSNNKHQNEMSIMIEAHDLLKKFYHHLLVNTKEGQEALDYLLNRGFTKEIIEQFEIGYSLDSWDYISKFLHKRGYSLELMEKAGLLVKKEDTGSFLDRFRNRIMFPIWDYQGKTIAFSGRILTSNQEPKYLNSPETPIFNKSKTLYNFHQARMHIRKKEQVILFEGFADVISATKAGFPYSIASMGTSLTEEQAKLIRRNVESVILCYDSDQAGIDAALRASKILSDVGCYVRISLMPEGLDPDDYIKKYGSEKFKNDVIGASITQMAFKMQYLRRGKNLQDEGERMRYIEEVLKEIGALDKAVEREHYLQQISSEFSVSLEALKEQQAQFNKSEFKKKDNSDRNRNNIPRRTNVQKSLKPAFHNAERYLIAHMLRDKDIAYKVQSELQSEFNIEEHQAIVTYLYAYYEEGNEPDPSAFLQRLNDERLSRAVTDIAMLLINEETTDTEIRDYIKQVLKHQKLSMLKEKDLEKQQAEREKDFLKAATIANEIIQIKKVLNN</sequence>
<evidence type="ECO:0000259" key="16">
    <source>
        <dbReference type="PROSITE" id="PS50880"/>
    </source>
</evidence>
<feature type="region of interest" description="Disordered" evidence="15">
    <location>
        <begin position="437"/>
        <end position="458"/>
    </location>
</feature>
<evidence type="ECO:0000256" key="10">
    <source>
        <dbReference type="ARBA" id="ARBA00023125"/>
    </source>
</evidence>
<dbReference type="SUPFAM" id="SSF56731">
    <property type="entry name" value="DNA primase core"/>
    <property type="match status" value="1"/>
</dbReference>
<keyword evidence="5 12" id="KW-0235">DNA replication</keyword>
<dbReference type="GO" id="GO:0003677">
    <property type="term" value="F:DNA binding"/>
    <property type="evidence" value="ECO:0007669"/>
    <property type="project" value="UniProtKB-KW"/>
</dbReference>